<organism evidence="2 3">
    <name type="scientific">Spirosoma telluris</name>
    <dbReference type="NCBI Taxonomy" id="2183553"/>
    <lineage>
        <taxon>Bacteria</taxon>
        <taxon>Pseudomonadati</taxon>
        <taxon>Bacteroidota</taxon>
        <taxon>Cytophagia</taxon>
        <taxon>Cytophagales</taxon>
        <taxon>Cytophagaceae</taxon>
        <taxon>Spirosoma</taxon>
    </lineage>
</organism>
<dbReference type="AlphaFoldDB" id="A0A327NID2"/>
<dbReference type="RefSeq" id="WP_111341999.1">
    <property type="nucleotide sequence ID" value="NZ_QLII01000001.1"/>
</dbReference>
<evidence type="ECO:0000313" key="3">
    <source>
        <dbReference type="Proteomes" id="UP000249016"/>
    </source>
</evidence>
<keyword evidence="1" id="KW-0732">Signal</keyword>
<keyword evidence="3" id="KW-1185">Reference proteome</keyword>
<name>A0A327NID2_9BACT</name>
<dbReference type="Proteomes" id="UP000249016">
    <property type="component" value="Unassembled WGS sequence"/>
</dbReference>
<feature type="chain" id="PRO_5016450123" description="Lipoprotein" evidence="1">
    <location>
        <begin position="21"/>
        <end position="119"/>
    </location>
</feature>
<proteinExistence type="predicted"/>
<dbReference type="EMBL" id="QLII01000001">
    <property type="protein sequence ID" value="RAI74585.1"/>
    <property type="molecule type" value="Genomic_DNA"/>
</dbReference>
<accession>A0A327NID2</accession>
<sequence length="119" mass="13351">MKRLILICSLFVAITIYVSACEQEKVVLSVPCPNAGTFVKQANKLTGTVYYDSTKKSYGIQVATSFDSADMGYTCNLPTEFQKEQLKVRFTGSYYMYDKPINGPAGYKFYYLSLESVSL</sequence>
<reference evidence="2 3" key="1">
    <citation type="submission" date="2018-06" db="EMBL/GenBank/DDBJ databases">
        <title>Spirosoma sp. HMF3257 Genome sequencing and assembly.</title>
        <authorList>
            <person name="Kang H."/>
            <person name="Cha I."/>
            <person name="Kim H."/>
            <person name="Kang J."/>
            <person name="Joh K."/>
        </authorList>
    </citation>
    <scope>NUCLEOTIDE SEQUENCE [LARGE SCALE GENOMIC DNA]</scope>
    <source>
        <strain evidence="2 3">HMF3257</strain>
    </source>
</reference>
<evidence type="ECO:0008006" key="4">
    <source>
        <dbReference type="Google" id="ProtNLM"/>
    </source>
</evidence>
<evidence type="ECO:0000256" key="1">
    <source>
        <dbReference type="SAM" id="SignalP"/>
    </source>
</evidence>
<comment type="caution">
    <text evidence="2">The sequence shown here is derived from an EMBL/GenBank/DDBJ whole genome shotgun (WGS) entry which is preliminary data.</text>
</comment>
<feature type="signal peptide" evidence="1">
    <location>
        <begin position="1"/>
        <end position="20"/>
    </location>
</feature>
<gene>
    <name evidence="2" type="ORF">HMF3257_10430</name>
</gene>
<protein>
    <recommendedName>
        <fullName evidence="4">Lipoprotein</fullName>
    </recommendedName>
</protein>
<evidence type="ECO:0000313" key="2">
    <source>
        <dbReference type="EMBL" id="RAI74585.1"/>
    </source>
</evidence>
<dbReference type="OrthoDB" id="838623at2"/>